<dbReference type="Gene3D" id="3.50.14.10">
    <property type="entry name" value="Replication terminator Tus, domain 1 superfamily/Replication terminator Tus"/>
    <property type="match status" value="1"/>
</dbReference>
<dbReference type="GO" id="GO:0006274">
    <property type="term" value="P:DNA replication termination"/>
    <property type="evidence" value="ECO:0007669"/>
    <property type="project" value="InterPro"/>
</dbReference>
<sequence length="244" mass="27387">MAKNFISEQFSAMCRDLTNLSSLIKRLPPRYAKVAAIPPTGKGMENEPVNKIVVTEQTGREALELAAHSYRDLHINPDYSQKSARRTVGVLWFSPSRIGVADEIAATVERINAAKAGIEEFIISTYPTRQERFEALRADCPGVMTLHLYRQIRCYTNGDIDSIRFTWQRKDSLKKPVKEELLQRIREELERSGPDYQLPLEQLIQKIASTPEALSPGAKGSKGSTGGKTSWPQGYSKPLPRQCP</sequence>
<dbReference type="EMBL" id="UGKT01000001">
    <property type="protein sequence ID" value="STS99966.1"/>
    <property type="molecule type" value="Genomic_DNA"/>
</dbReference>
<dbReference type="GO" id="GO:0005737">
    <property type="term" value="C:cytoplasm"/>
    <property type="evidence" value="ECO:0007669"/>
    <property type="project" value="InterPro"/>
</dbReference>
<proteinExistence type="predicted"/>
<feature type="compositionally biased region" description="Low complexity" evidence="4">
    <location>
        <begin position="219"/>
        <end position="230"/>
    </location>
</feature>
<evidence type="ECO:0000256" key="2">
    <source>
        <dbReference type="ARBA" id="ARBA00022705"/>
    </source>
</evidence>
<dbReference type="GO" id="GO:0003677">
    <property type="term" value="F:DNA binding"/>
    <property type="evidence" value="ECO:0007669"/>
    <property type="project" value="UniProtKB-KW"/>
</dbReference>
<evidence type="ECO:0000313" key="6">
    <source>
        <dbReference type="Proteomes" id="UP000255518"/>
    </source>
</evidence>
<reference evidence="5 6" key="1">
    <citation type="submission" date="2018-06" db="EMBL/GenBank/DDBJ databases">
        <authorList>
            <consortium name="Pathogen Informatics"/>
            <person name="Doyle S."/>
        </authorList>
    </citation>
    <scope>NUCLEOTIDE SEQUENCE [LARGE SCALE GENOMIC DNA]</scope>
    <source>
        <strain evidence="5 6">NCTC13443</strain>
    </source>
</reference>
<keyword evidence="2" id="KW-0235">DNA replication</keyword>
<dbReference type="InterPro" id="IPR008865">
    <property type="entry name" value="DNA_replication_term_site-bd"/>
</dbReference>
<keyword evidence="1" id="KW-0963">Cytoplasm</keyword>
<feature type="region of interest" description="Disordered" evidence="4">
    <location>
        <begin position="209"/>
        <end position="244"/>
    </location>
</feature>
<protein>
    <submittedName>
        <fullName evidence="5">DNA replication terminus site-binding protein</fullName>
    </submittedName>
</protein>
<keyword evidence="3" id="KW-0238">DNA-binding</keyword>
<dbReference type="SUPFAM" id="SSF56596">
    <property type="entry name" value="Replication terminator protein (Tus)"/>
    <property type="match status" value="1"/>
</dbReference>
<organism evidence="5 6">
    <name type="scientific">Klebsiella pneumoniae</name>
    <dbReference type="NCBI Taxonomy" id="573"/>
    <lineage>
        <taxon>Bacteria</taxon>
        <taxon>Pseudomonadati</taxon>
        <taxon>Pseudomonadota</taxon>
        <taxon>Gammaproteobacteria</taxon>
        <taxon>Enterobacterales</taxon>
        <taxon>Enterobacteriaceae</taxon>
        <taxon>Klebsiella/Raoultella group</taxon>
        <taxon>Klebsiella</taxon>
        <taxon>Klebsiella pneumoniae complex</taxon>
    </lineage>
</organism>
<dbReference type="InterPro" id="IPR036381">
    <property type="entry name" value="Tus_dom1"/>
</dbReference>
<accession>A0A377UTC0</accession>
<evidence type="ECO:0000256" key="4">
    <source>
        <dbReference type="SAM" id="MobiDB-lite"/>
    </source>
</evidence>
<dbReference type="Pfam" id="PF05472">
    <property type="entry name" value="Ter"/>
    <property type="match status" value="1"/>
</dbReference>
<evidence type="ECO:0000256" key="3">
    <source>
        <dbReference type="ARBA" id="ARBA00023125"/>
    </source>
</evidence>
<evidence type="ECO:0000256" key="1">
    <source>
        <dbReference type="ARBA" id="ARBA00022490"/>
    </source>
</evidence>
<dbReference type="Proteomes" id="UP000255518">
    <property type="component" value="Unassembled WGS sequence"/>
</dbReference>
<dbReference type="InterPro" id="IPR036384">
    <property type="entry name" value="Tus_sf"/>
</dbReference>
<dbReference type="NCBIfam" id="NF002810">
    <property type="entry name" value="PRK02951.1-4"/>
    <property type="match status" value="1"/>
</dbReference>
<evidence type="ECO:0000313" key="5">
    <source>
        <dbReference type="EMBL" id="STS99966.1"/>
    </source>
</evidence>
<gene>
    <name evidence="5" type="primary">tus_1</name>
    <name evidence="5" type="ORF">NCTC13443_00209</name>
</gene>
<dbReference type="AlphaFoldDB" id="A0A377UTC0"/>
<name>A0A377UTC0_KLEPN</name>